<comment type="pathway">
    <text evidence="8">Purine metabolism.</text>
</comment>
<feature type="domain" description="Phosphoribosyltransferase" evidence="9">
    <location>
        <begin position="35"/>
        <end position="160"/>
    </location>
</feature>
<evidence type="ECO:0000256" key="7">
    <source>
        <dbReference type="ARBA" id="ARBA00022726"/>
    </source>
</evidence>
<dbReference type="Pfam" id="PF00156">
    <property type="entry name" value="Pribosyltran"/>
    <property type="match status" value="1"/>
</dbReference>
<proteinExistence type="inferred from homology"/>
<keyword evidence="6" id="KW-0808">Transferase</keyword>
<name>A0ABQ5QNE7_9ACTN</name>
<evidence type="ECO:0000313" key="10">
    <source>
        <dbReference type="EMBL" id="GLH95076.1"/>
    </source>
</evidence>
<dbReference type="InterPro" id="IPR050120">
    <property type="entry name" value="Adenine_PRTase"/>
</dbReference>
<evidence type="ECO:0000256" key="6">
    <source>
        <dbReference type="ARBA" id="ARBA00022679"/>
    </source>
</evidence>
<dbReference type="GO" id="GO:0016757">
    <property type="term" value="F:glycosyltransferase activity"/>
    <property type="evidence" value="ECO:0007669"/>
    <property type="project" value="UniProtKB-KW"/>
</dbReference>
<evidence type="ECO:0000256" key="4">
    <source>
        <dbReference type="ARBA" id="ARBA00022490"/>
    </source>
</evidence>
<dbReference type="SUPFAM" id="SSF53271">
    <property type="entry name" value="PRTase-like"/>
    <property type="match status" value="1"/>
</dbReference>
<comment type="subcellular location">
    <subcellularLocation>
        <location evidence="1">Cytoplasm</location>
    </subcellularLocation>
</comment>
<evidence type="ECO:0000313" key="11">
    <source>
        <dbReference type="Proteomes" id="UP001144280"/>
    </source>
</evidence>
<dbReference type="CDD" id="cd06223">
    <property type="entry name" value="PRTases_typeI"/>
    <property type="match status" value="1"/>
</dbReference>
<evidence type="ECO:0000256" key="1">
    <source>
        <dbReference type="ARBA" id="ARBA00004496"/>
    </source>
</evidence>
<evidence type="ECO:0000256" key="8">
    <source>
        <dbReference type="ARBA" id="ARBA00025704"/>
    </source>
</evidence>
<dbReference type="RefSeq" id="WP_281891937.1">
    <property type="nucleotide sequence ID" value="NZ_BSDI01000001.1"/>
</dbReference>
<protein>
    <submittedName>
        <fullName evidence="10">Adenine phosphoribosyltransferase</fullName>
    </submittedName>
</protein>
<evidence type="ECO:0000256" key="5">
    <source>
        <dbReference type="ARBA" id="ARBA00022676"/>
    </source>
</evidence>
<dbReference type="PANTHER" id="PTHR11776:SF7">
    <property type="entry name" value="PHOSPHORIBOSYLTRANSFERASE DOMAIN-CONTAINING PROTEIN"/>
    <property type="match status" value="1"/>
</dbReference>
<sequence length="181" mass="19736">MHDDLRKRLIDSFRWIDVGPDSTHLVSDTSGWWHNPAILNDLGPALADLYRADRPTVVVSPEVTGYLLGPLVAISLGVGFVPAVKSEAERLIAEPVTWARAGRDYRGRKLELGVRSRQLGPDDRVLVVDDWVSTGAQVKALYDLTRTLGAVPIGCAAIVSECSPKQAMKLKLRALVDAEAL</sequence>
<keyword evidence="11" id="KW-1185">Reference proteome</keyword>
<comment type="subunit">
    <text evidence="3">Homodimer.</text>
</comment>
<keyword evidence="5 10" id="KW-0328">Glycosyltransferase</keyword>
<keyword evidence="7" id="KW-0660">Purine salvage</keyword>
<comment type="similarity">
    <text evidence="2">Belongs to the purine/pyrimidine phosphoribosyltransferase family.</text>
</comment>
<dbReference type="InterPro" id="IPR029057">
    <property type="entry name" value="PRTase-like"/>
</dbReference>
<dbReference type="InterPro" id="IPR000836">
    <property type="entry name" value="PRTase_dom"/>
</dbReference>
<reference evidence="10" key="1">
    <citation type="submission" date="2022-12" db="EMBL/GenBank/DDBJ databases">
        <title>New Phytohabitans aurantiacus sp. RD004123 nov., an actinomycete isolated from soil.</title>
        <authorList>
            <person name="Triningsih D.W."/>
            <person name="Harunari E."/>
            <person name="Igarashi Y."/>
        </authorList>
    </citation>
    <scope>NUCLEOTIDE SEQUENCE</scope>
    <source>
        <strain evidence="10">RD004123</strain>
    </source>
</reference>
<dbReference type="EMBL" id="BSDI01000001">
    <property type="protein sequence ID" value="GLH95076.1"/>
    <property type="molecule type" value="Genomic_DNA"/>
</dbReference>
<dbReference type="Proteomes" id="UP001144280">
    <property type="component" value="Unassembled WGS sequence"/>
</dbReference>
<accession>A0ABQ5QNE7</accession>
<evidence type="ECO:0000256" key="3">
    <source>
        <dbReference type="ARBA" id="ARBA00011738"/>
    </source>
</evidence>
<organism evidence="10 11">
    <name type="scientific">Phytohabitans aurantiacus</name>
    <dbReference type="NCBI Taxonomy" id="3016789"/>
    <lineage>
        <taxon>Bacteria</taxon>
        <taxon>Bacillati</taxon>
        <taxon>Actinomycetota</taxon>
        <taxon>Actinomycetes</taxon>
        <taxon>Micromonosporales</taxon>
        <taxon>Micromonosporaceae</taxon>
    </lineage>
</organism>
<evidence type="ECO:0000256" key="2">
    <source>
        <dbReference type="ARBA" id="ARBA00008391"/>
    </source>
</evidence>
<dbReference type="Gene3D" id="3.40.50.2020">
    <property type="match status" value="1"/>
</dbReference>
<dbReference type="PANTHER" id="PTHR11776">
    <property type="entry name" value="ADENINE PHOSPHORIBOSYLTRANSFERASE"/>
    <property type="match status" value="1"/>
</dbReference>
<evidence type="ECO:0000259" key="9">
    <source>
        <dbReference type="Pfam" id="PF00156"/>
    </source>
</evidence>
<comment type="caution">
    <text evidence="10">The sequence shown here is derived from an EMBL/GenBank/DDBJ whole genome shotgun (WGS) entry which is preliminary data.</text>
</comment>
<gene>
    <name evidence="10" type="primary">apt_1</name>
    <name evidence="10" type="ORF">Pa4123_03480</name>
</gene>
<keyword evidence="4" id="KW-0963">Cytoplasm</keyword>